<evidence type="ECO:0000259" key="5">
    <source>
        <dbReference type="Pfam" id="PF07992"/>
    </source>
</evidence>
<dbReference type="SUPFAM" id="SSF51905">
    <property type="entry name" value="FAD/NAD(P)-binding domain"/>
    <property type="match status" value="1"/>
</dbReference>
<dbReference type="PANTHER" id="PTHR48105">
    <property type="entry name" value="THIOREDOXIN REDUCTASE 1-RELATED-RELATED"/>
    <property type="match status" value="1"/>
</dbReference>
<evidence type="ECO:0000256" key="4">
    <source>
        <dbReference type="SAM" id="MobiDB-lite"/>
    </source>
</evidence>
<dbReference type="InterPro" id="IPR050097">
    <property type="entry name" value="Ferredoxin-NADP_redctase_2"/>
</dbReference>
<evidence type="ECO:0000313" key="8">
    <source>
        <dbReference type="Proteomes" id="UP000231693"/>
    </source>
</evidence>
<evidence type="ECO:0000313" key="7">
    <source>
        <dbReference type="EMBL" id="PJJ70387.1"/>
    </source>
</evidence>
<evidence type="ECO:0000256" key="2">
    <source>
        <dbReference type="ARBA" id="ARBA00023002"/>
    </source>
</evidence>
<proteinExistence type="predicted"/>
<sequence>MDTTRPAADQPAPDHTAPAPSSATTPTPTSDTPWDVVVIGGGSGGLSAALTLVRARRRVLVLDAGAPRNRFAAHMHGVLGHDGRSPLALLATGRDEVAGYGGVIRTVQATGVLRDGDALVVTSDDGATHRTRHVVVATGLRDRLPDVPGLREEWGRGVVSCPYCDGFEVADGRIGVLATGPGSPAQAQLLRQWSARVVYLTGEVGLPDDATRRALDARGVEVVEGVVEQIWAGTDSALSVRVAGRTIDLDRLFTAPTFEPLDDVLRGLGAERADTPWGSFVTVDAAGRTSVDGLWAVGNVVNPAATVPVAIGAGAFAAAMLNHDLVEDDVRRALAVADVEAGAAAAGVRTTGGSAASDSLSTPSEAFWEQRYQGTDPAWGSRPNAALVAVLGDLGLTPGRALDLGCGHGGDAVWLAQQGWDVTATDVSATALARVDSAARAAGVDARVTTARHDLTRTLPDVTVDLVTASYFQTPVEGVVREDALRRAAARLTSGGHLVLVDHGSVAPWSWDQDATFPTPDELARTLGIADAEVVLAEARRRVASGPEGQQAEVTDTVVVLRRA</sequence>
<dbReference type="PRINTS" id="PR00368">
    <property type="entry name" value="FADPNR"/>
</dbReference>
<dbReference type="InterPro" id="IPR041698">
    <property type="entry name" value="Methyltransf_25"/>
</dbReference>
<comment type="catalytic activity">
    <reaction evidence="3">
        <text>[thioredoxin]-dithiol + NADP(+) = [thioredoxin]-disulfide + NADPH + H(+)</text>
        <dbReference type="Rhea" id="RHEA:20345"/>
        <dbReference type="Rhea" id="RHEA-COMP:10698"/>
        <dbReference type="Rhea" id="RHEA-COMP:10700"/>
        <dbReference type="ChEBI" id="CHEBI:15378"/>
        <dbReference type="ChEBI" id="CHEBI:29950"/>
        <dbReference type="ChEBI" id="CHEBI:50058"/>
        <dbReference type="ChEBI" id="CHEBI:57783"/>
        <dbReference type="ChEBI" id="CHEBI:58349"/>
        <dbReference type="EC" id="1.8.1.9"/>
    </reaction>
</comment>
<evidence type="ECO:0000256" key="1">
    <source>
        <dbReference type="ARBA" id="ARBA00022630"/>
    </source>
</evidence>
<organism evidence="7 8">
    <name type="scientific">Sediminihabitans luteus</name>
    <dbReference type="NCBI Taxonomy" id="1138585"/>
    <lineage>
        <taxon>Bacteria</taxon>
        <taxon>Bacillati</taxon>
        <taxon>Actinomycetota</taxon>
        <taxon>Actinomycetes</taxon>
        <taxon>Micrococcales</taxon>
        <taxon>Cellulomonadaceae</taxon>
        <taxon>Sediminihabitans</taxon>
    </lineage>
</organism>
<dbReference type="Pfam" id="PF07992">
    <property type="entry name" value="Pyr_redox_2"/>
    <property type="match status" value="1"/>
</dbReference>
<keyword evidence="2" id="KW-0560">Oxidoreductase</keyword>
<name>A0A2M9CET7_9CELL</name>
<dbReference type="InterPro" id="IPR029063">
    <property type="entry name" value="SAM-dependent_MTases_sf"/>
</dbReference>
<dbReference type="CDD" id="cd02440">
    <property type="entry name" value="AdoMet_MTases"/>
    <property type="match status" value="1"/>
</dbReference>
<dbReference type="Proteomes" id="UP000231693">
    <property type="component" value="Unassembled WGS sequence"/>
</dbReference>
<dbReference type="Gene3D" id="3.40.50.150">
    <property type="entry name" value="Vaccinia Virus protein VP39"/>
    <property type="match status" value="1"/>
</dbReference>
<dbReference type="RefSeq" id="WP_170062658.1">
    <property type="nucleotide sequence ID" value="NZ_BOOX01000001.1"/>
</dbReference>
<evidence type="ECO:0000256" key="3">
    <source>
        <dbReference type="ARBA" id="ARBA00048132"/>
    </source>
</evidence>
<dbReference type="GO" id="GO:0004791">
    <property type="term" value="F:thioredoxin-disulfide reductase (NADPH) activity"/>
    <property type="evidence" value="ECO:0007669"/>
    <property type="project" value="UniProtKB-EC"/>
</dbReference>
<protein>
    <submittedName>
        <fullName evidence="7">Thioredoxin reductase</fullName>
    </submittedName>
</protein>
<feature type="domain" description="FAD/NAD(P)-binding" evidence="5">
    <location>
        <begin position="35"/>
        <end position="314"/>
    </location>
</feature>
<gene>
    <name evidence="7" type="ORF">CLV28_2222</name>
</gene>
<dbReference type="EMBL" id="PGFE01000003">
    <property type="protein sequence ID" value="PJJ70387.1"/>
    <property type="molecule type" value="Genomic_DNA"/>
</dbReference>
<feature type="region of interest" description="Disordered" evidence="4">
    <location>
        <begin position="1"/>
        <end position="33"/>
    </location>
</feature>
<accession>A0A2M9CET7</accession>
<dbReference type="Gene3D" id="3.50.50.60">
    <property type="entry name" value="FAD/NAD(P)-binding domain"/>
    <property type="match status" value="2"/>
</dbReference>
<comment type="caution">
    <text evidence="7">The sequence shown here is derived from an EMBL/GenBank/DDBJ whole genome shotgun (WGS) entry which is preliminary data.</text>
</comment>
<reference evidence="7 8" key="1">
    <citation type="submission" date="2017-11" db="EMBL/GenBank/DDBJ databases">
        <title>Genomic Encyclopedia of Archaeal and Bacterial Type Strains, Phase II (KMG-II): From Individual Species to Whole Genera.</title>
        <authorList>
            <person name="Goeker M."/>
        </authorList>
    </citation>
    <scope>NUCLEOTIDE SEQUENCE [LARGE SCALE GENOMIC DNA]</scope>
    <source>
        <strain evidence="7 8">DSM 25478</strain>
    </source>
</reference>
<dbReference type="PRINTS" id="PR00469">
    <property type="entry name" value="PNDRDTASEII"/>
</dbReference>
<feature type="compositionally biased region" description="Low complexity" evidence="4">
    <location>
        <begin position="11"/>
        <end position="33"/>
    </location>
</feature>
<dbReference type="InterPro" id="IPR023753">
    <property type="entry name" value="FAD/NAD-binding_dom"/>
</dbReference>
<dbReference type="SUPFAM" id="SSF53335">
    <property type="entry name" value="S-adenosyl-L-methionine-dependent methyltransferases"/>
    <property type="match status" value="1"/>
</dbReference>
<keyword evidence="1" id="KW-0285">Flavoprotein</keyword>
<dbReference type="AlphaFoldDB" id="A0A2M9CET7"/>
<keyword evidence="8" id="KW-1185">Reference proteome</keyword>
<dbReference type="Pfam" id="PF13649">
    <property type="entry name" value="Methyltransf_25"/>
    <property type="match status" value="1"/>
</dbReference>
<feature type="domain" description="Methyltransferase" evidence="6">
    <location>
        <begin position="402"/>
        <end position="496"/>
    </location>
</feature>
<evidence type="ECO:0000259" key="6">
    <source>
        <dbReference type="Pfam" id="PF13649"/>
    </source>
</evidence>
<dbReference type="InterPro" id="IPR036188">
    <property type="entry name" value="FAD/NAD-bd_sf"/>
</dbReference>